<dbReference type="GO" id="GO:0005615">
    <property type="term" value="C:extracellular space"/>
    <property type="evidence" value="ECO:0007669"/>
    <property type="project" value="TreeGrafter"/>
</dbReference>
<dbReference type="AlphaFoldDB" id="A0AAV2SXN4"/>
<dbReference type="Pfam" id="PF10223">
    <property type="entry name" value="Menorin_N"/>
    <property type="match status" value="1"/>
</dbReference>
<accession>A0AAV2SXN4</accession>
<evidence type="ECO:0000259" key="2">
    <source>
        <dbReference type="Pfam" id="PF10223"/>
    </source>
</evidence>
<comment type="similarity">
    <text evidence="1">Belongs to the menorin family.</text>
</comment>
<dbReference type="PANTHER" id="PTHR21184">
    <property type="entry name" value="MENORIN (DENDRITIC BRANCHING PROTEIN)"/>
    <property type="match status" value="1"/>
</dbReference>
<evidence type="ECO:0000313" key="3">
    <source>
        <dbReference type="EMBL" id="CAL4249632.1"/>
    </source>
</evidence>
<dbReference type="Proteomes" id="UP001497623">
    <property type="component" value="Unassembled WGS sequence"/>
</dbReference>
<feature type="domain" description="Menorin-like" evidence="2">
    <location>
        <begin position="22"/>
        <end position="185"/>
    </location>
</feature>
<comment type="caution">
    <text evidence="3">The sequence shown here is derived from an EMBL/GenBank/DDBJ whole genome shotgun (WGS) entry which is preliminary data.</text>
</comment>
<gene>
    <name evidence="3" type="ORF">MNOR_LOCUS41591</name>
</gene>
<protein>
    <recommendedName>
        <fullName evidence="2">Menorin-like domain-containing protein</fullName>
    </recommendedName>
</protein>
<dbReference type="InterPro" id="IPR019356">
    <property type="entry name" value="Menorin_dom"/>
</dbReference>
<reference evidence="3 4" key="1">
    <citation type="submission" date="2024-05" db="EMBL/GenBank/DDBJ databases">
        <authorList>
            <person name="Wallberg A."/>
        </authorList>
    </citation>
    <scope>NUCLEOTIDE SEQUENCE [LARGE SCALE GENOMIC DNA]</scope>
</reference>
<dbReference type="EMBL" id="CAXKWB010159846">
    <property type="protein sequence ID" value="CAL4249632.1"/>
    <property type="molecule type" value="Genomic_DNA"/>
</dbReference>
<name>A0AAV2SXN4_MEGNR</name>
<evidence type="ECO:0000256" key="1">
    <source>
        <dbReference type="ARBA" id="ARBA00044953"/>
    </source>
</evidence>
<keyword evidence="4" id="KW-1185">Reference proteome</keyword>
<sequence length="189" mass="20928">MVAKDSAEVIDVSDFFPNACDDLSEISWGHAVNSKDLLEKSIKDDGIMMLEADVLSGHLEGESSDDAPCSIMAHSPATTSDISLEVWIRRVIDANQNGKKKGAKLDFKDEDILEASLEILKSRSDEITFPLWLNADILKGPHDSPAKPIDADKFLKLCSENFPKVVMPVVWNYGMHHVSDAHAIYINMM</sequence>
<evidence type="ECO:0000313" key="4">
    <source>
        <dbReference type="Proteomes" id="UP001497623"/>
    </source>
</evidence>
<feature type="non-terminal residue" evidence="3">
    <location>
        <position position="189"/>
    </location>
</feature>
<dbReference type="PANTHER" id="PTHR21184:SF6">
    <property type="entry name" value="CONSERVED PLASMA MEMBRANE PROTEIN"/>
    <property type="match status" value="1"/>
</dbReference>
<proteinExistence type="inferred from homology"/>
<organism evidence="3 4">
    <name type="scientific">Meganyctiphanes norvegica</name>
    <name type="common">Northern krill</name>
    <name type="synonym">Thysanopoda norvegica</name>
    <dbReference type="NCBI Taxonomy" id="48144"/>
    <lineage>
        <taxon>Eukaryota</taxon>
        <taxon>Metazoa</taxon>
        <taxon>Ecdysozoa</taxon>
        <taxon>Arthropoda</taxon>
        <taxon>Crustacea</taxon>
        <taxon>Multicrustacea</taxon>
        <taxon>Malacostraca</taxon>
        <taxon>Eumalacostraca</taxon>
        <taxon>Eucarida</taxon>
        <taxon>Euphausiacea</taxon>
        <taxon>Euphausiidae</taxon>
        <taxon>Meganyctiphanes</taxon>
    </lineage>
</organism>